<dbReference type="Proteomes" id="UP000055035">
    <property type="component" value="Unassembled WGS sequence"/>
</dbReference>
<accession>A0A0W0VG58</accession>
<evidence type="ECO:0000313" key="3">
    <source>
        <dbReference type="Proteomes" id="UP000055035"/>
    </source>
</evidence>
<reference evidence="2 3" key="1">
    <citation type="submission" date="2015-11" db="EMBL/GenBank/DDBJ databases">
        <title>Genomic analysis of 38 Legionella species identifies large and diverse effector repertoires.</title>
        <authorList>
            <person name="Burstein D."/>
            <person name="Amaro F."/>
            <person name="Zusman T."/>
            <person name="Lifshitz Z."/>
            <person name="Cohen O."/>
            <person name="Gilbert J.A."/>
            <person name="Pupko T."/>
            <person name="Shuman H.A."/>
            <person name="Segal G."/>
        </authorList>
    </citation>
    <scope>NUCLEOTIDE SEQUENCE [LARGE SCALE GENOMIC DNA]</scope>
    <source>
        <strain evidence="2 3">BL-540</strain>
    </source>
</reference>
<proteinExistence type="predicted"/>
<keyword evidence="3" id="KW-1185">Reference proteome</keyword>
<dbReference type="EMBL" id="LNYJ01000002">
    <property type="protein sequence ID" value="KTD19111.1"/>
    <property type="molecule type" value="Genomic_DNA"/>
</dbReference>
<dbReference type="InterPro" id="IPR002589">
    <property type="entry name" value="Macro_dom"/>
</dbReference>
<comment type="caution">
    <text evidence="2">The sequence shown here is derived from an EMBL/GenBank/DDBJ whole genome shotgun (WGS) entry which is preliminary data.</text>
</comment>
<gene>
    <name evidence="2" type="ORF">Ljor_0077</name>
</gene>
<dbReference type="PROSITE" id="PS51154">
    <property type="entry name" value="MACRO"/>
    <property type="match status" value="1"/>
</dbReference>
<sequence length="370" mass="41865">MMFDFLIKKEKPKSYKELNEFIRTELDKISNPKARAIVAPYLQLTRYLDMDDLREIAKIMDQKLAGSWLYPRSNFNYGCPSMDHLSCHLYKLLNDGCYPSDPNIESDIHLVLNLMNQKIESTAFTIGKEVSVKISLGNILHSRADMVVVPTNPKLSPKFSMPFFSSETVFDALQKQAGAGFRQYIEAYRSKKCLAIGGALTVPLDSFTNYKAAVLTAAPTYQSNGDQKELKLQLMECYLNALAAADEEGCESIVFPLIGAGACGWGEQSFALGFYVMENYFRQNPDSCIMKVDFLLYSANLLKMIKDSSPQLLSPAEKAHLNERISENGVVEKQRKRQHLFAQFITLFANSLEQFKPDEKQSTLNSYEPR</sequence>
<dbReference type="Gene3D" id="3.40.220.10">
    <property type="entry name" value="Leucine Aminopeptidase, subunit E, domain 1"/>
    <property type="match status" value="1"/>
</dbReference>
<protein>
    <submittedName>
        <fullName evidence="2">RNase III inhibitor</fullName>
    </submittedName>
</protein>
<dbReference type="Pfam" id="PF01661">
    <property type="entry name" value="Macro"/>
    <property type="match status" value="1"/>
</dbReference>
<organism evidence="2 3">
    <name type="scientific">Legionella jordanis</name>
    <dbReference type="NCBI Taxonomy" id="456"/>
    <lineage>
        <taxon>Bacteria</taxon>
        <taxon>Pseudomonadati</taxon>
        <taxon>Pseudomonadota</taxon>
        <taxon>Gammaproteobacteria</taxon>
        <taxon>Legionellales</taxon>
        <taxon>Legionellaceae</taxon>
        <taxon>Legionella</taxon>
    </lineage>
</organism>
<evidence type="ECO:0000259" key="1">
    <source>
        <dbReference type="PROSITE" id="PS51154"/>
    </source>
</evidence>
<evidence type="ECO:0000313" key="2">
    <source>
        <dbReference type="EMBL" id="KTD19111.1"/>
    </source>
</evidence>
<dbReference type="STRING" id="456.Ljor_0077"/>
<dbReference type="OrthoDB" id="6194521at2"/>
<dbReference type="InterPro" id="IPR043472">
    <property type="entry name" value="Macro_dom-like"/>
</dbReference>
<dbReference type="SUPFAM" id="SSF52949">
    <property type="entry name" value="Macro domain-like"/>
    <property type="match status" value="1"/>
</dbReference>
<name>A0A0W0VG58_9GAMM</name>
<dbReference type="RefSeq" id="WP_082647103.1">
    <property type="nucleotide sequence ID" value="NZ_LR134383.1"/>
</dbReference>
<feature type="domain" description="Macro" evidence="1">
    <location>
        <begin position="119"/>
        <end position="313"/>
    </location>
</feature>
<dbReference type="PATRIC" id="fig|456.5.peg.90"/>
<dbReference type="AlphaFoldDB" id="A0A0W0VG58"/>